<evidence type="ECO:0000256" key="6">
    <source>
        <dbReference type="SAM" id="SignalP"/>
    </source>
</evidence>
<protein>
    <recommendedName>
        <fullName evidence="3">Sphingomyelin phosphodiesterase</fullName>
    </recommendedName>
</protein>
<feature type="disulfide bond" evidence="5">
    <location>
        <begin position="74"/>
        <end position="140"/>
    </location>
</feature>
<dbReference type="InterPro" id="IPR041805">
    <property type="entry name" value="ASMase/PPN1_MPP"/>
</dbReference>
<feature type="disulfide bond" evidence="5">
    <location>
        <begin position="200"/>
        <end position="205"/>
    </location>
</feature>
<evidence type="ECO:0000259" key="7">
    <source>
        <dbReference type="Pfam" id="PF00149"/>
    </source>
</evidence>
<keyword evidence="5" id="KW-1015">Disulfide bond</keyword>
<name>A0A9P6PW76_9FUNG</name>
<dbReference type="PIRSF" id="PIRSF000948">
    <property type="entry name" value="Sphingomy_PDE"/>
    <property type="match status" value="1"/>
</dbReference>
<dbReference type="AlphaFoldDB" id="A0A9P6PW76"/>
<evidence type="ECO:0000256" key="3">
    <source>
        <dbReference type="PIRNR" id="PIRNR000948"/>
    </source>
</evidence>
<dbReference type="GO" id="GO:0016020">
    <property type="term" value="C:membrane"/>
    <property type="evidence" value="ECO:0007669"/>
    <property type="project" value="GOC"/>
</dbReference>
<dbReference type="GO" id="GO:0006685">
    <property type="term" value="P:sphingomyelin catabolic process"/>
    <property type="evidence" value="ECO:0007669"/>
    <property type="project" value="UniProtKB-UniRule"/>
</dbReference>
<reference evidence="8" key="1">
    <citation type="journal article" date="2020" name="Fungal Divers.">
        <title>Resolving the Mortierellaceae phylogeny through synthesis of multi-gene phylogenetics and phylogenomics.</title>
        <authorList>
            <person name="Vandepol N."/>
            <person name="Liber J."/>
            <person name="Desiro A."/>
            <person name="Na H."/>
            <person name="Kennedy M."/>
            <person name="Barry K."/>
            <person name="Grigoriev I.V."/>
            <person name="Miller A.N."/>
            <person name="O'Donnell K."/>
            <person name="Stajich J.E."/>
            <person name="Bonito G."/>
        </authorList>
    </citation>
    <scope>NUCLEOTIDE SEQUENCE</scope>
    <source>
        <strain evidence="8">KOD948</strain>
    </source>
</reference>
<dbReference type="Proteomes" id="UP000726737">
    <property type="component" value="Unassembled WGS sequence"/>
</dbReference>
<evidence type="ECO:0000256" key="1">
    <source>
        <dbReference type="ARBA" id="ARBA00022801"/>
    </source>
</evidence>
<dbReference type="Gene3D" id="3.60.21.10">
    <property type="match status" value="1"/>
</dbReference>
<evidence type="ECO:0000256" key="4">
    <source>
        <dbReference type="PIRSR" id="PIRSR000948-1"/>
    </source>
</evidence>
<dbReference type="EMBL" id="JAAAJA010000408">
    <property type="protein sequence ID" value="KAG0254307.1"/>
    <property type="molecule type" value="Genomic_DNA"/>
</dbReference>
<feature type="binding site" evidence="4">
    <location>
        <position position="259"/>
    </location>
    <ligand>
        <name>Zn(2+)</name>
        <dbReference type="ChEBI" id="CHEBI:29105"/>
        <label>2</label>
    </ligand>
</feature>
<feature type="binding site" evidence="4">
    <location>
        <position position="187"/>
    </location>
    <ligand>
        <name>Zn(2+)</name>
        <dbReference type="ChEBI" id="CHEBI:29105"/>
        <label>1</label>
    </ligand>
</feature>
<feature type="binding site" evidence="4">
    <location>
        <position position="448"/>
    </location>
    <ligand>
        <name>Zn(2+)</name>
        <dbReference type="ChEBI" id="CHEBI:29105"/>
        <label>1</label>
    </ligand>
</feature>
<evidence type="ECO:0000256" key="2">
    <source>
        <dbReference type="ARBA" id="ARBA00023180"/>
    </source>
</evidence>
<keyword evidence="4" id="KW-0479">Metal-binding</keyword>
<comment type="cofactor">
    <cofactor evidence="4">
        <name>Zn(2+)</name>
        <dbReference type="ChEBI" id="CHEBI:29105"/>
    </cofactor>
    <text evidence="4">Binds 2 Zn(2+) ions per subunit.</text>
</comment>
<evidence type="ECO:0000256" key="5">
    <source>
        <dbReference type="PIRSR" id="PIRSR000948-2"/>
    </source>
</evidence>
<comment type="similarity">
    <text evidence="3">Belongs to the acid sphingomyelinase family.</text>
</comment>
<keyword evidence="4" id="KW-0862">Zinc</keyword>
<feature type="binding site" evidence="4">
    <location>
        <position position="259"/>
    </location>
    <ligand>
        <name>Zn(2+)</name>
        <dbReference type="ChEBI" id="CHEBI:29105"/>
        <label>1</label>
    </ligand>
</feature>
<dbReference type="InterPro" id="IPR029052">
    <property type="entry name" value="Metallo-depent_PP-like"/>
</dbReference>
<keyword evidence="2" id="KW-0325">Glycoprotein</keyword>
<dbReference type="GO" id="GO:0046872">
    <property type="term" value="F:metal ion binding"/>
    <property type="evidence" value="ECO:0007669"/>
    <property type="project" value="UniProtKB-KW"/>
</dbReference>
<comment type="function">
    <text evidence="3">Converts sphingomyelin to ceramide.</text>
</comment>
<keyword evidence="3" id="KW-0326">Glycosidase</keyword>
<organism evidence="8 9">
    <name type="scientific">Mortierella polycephala</name>
    <dbReference type="NCBI Taxonomy" id="41804"/>
    <lineage>
        <taxon>Eukaryota</taxon>
        <taxon>Fungi</taxon>
        <taxon>Fungi incertae sedis</taxon>
        <taxon>Mucoromycota</taxon>
        <taxon>Mortierellomycotina</taxon>
        <taxon>Mortierellomycetes</taxon>
        <taxon>Mortierellales</taxon>
        <taxon>Mortierellaceae</taxon>
        <taxon>Mortierella</taxon>
    </lineage>
</organism>
<feature type="disulfide bond" evidence="5">
    <location>
        <begin position="100"/>
        <end position="111"/>
    </location>
</feature>
<dbReference type="InterPro" id="IPR004843">
    <property type="entry name" value="Calcineurin-like_PHP"/>
</dbReference>
<feature type="binding site" evidence="4">
    <location>
        <position position="185"/>
    </location>
    <ligand>
        <name>Zn(2+)</name>
        <dbReference type="ChEBI" id="CHEBI:29105"/>
        <label>1</label>
    </ligand>
</feature>
<feature type="chain" id="PRO_5040258747" description="Sphingomyelin phosphodiesterase" evidence="6">
    <location>
        <begin position="24"/>
        <end position="682"/>
    </location>
</feature>
<dbReference type="GO" id="GO:0005615">
    <property type="term" value="C:extracellular space"/>
    <property type="evidence" value="ECO:0007669"/>
    <property type="project" value="TreeGrafter"/>
</dbReference>
<evidence type="ECO:0000313" key="9">
    <source>
        <dbReference type="Proteomes" id="UP000726737"/>
    </source>
</evidence>
<feature type="signal peptide" evidence="6">
    <location>
        <begin position="1"/>
        <end position="23"/>
    </location>
</feature>
<feature type="domain" description="Calcineurin-like phosphoesterase" evidence="7">
    <location>
        <begin position="179"/>
        <end position="449"/>
    </location>
</feature>
<feature type="binding site" evidence="4">
    <location>
        <position position="412"/>
    </location>
    <ligand>
        <name>Zn(2+)</name>
        <dbReference type="ChEBI" id="CHEBI:29105"/>
        <label>2</label>
    </ligand>
</feature>
<dbReference type="InterPro" id="IPR011160">
    <property type="entry name" value="Sphingomy_PDE"/>
</dbReference>
<dbReference type="GO" id="GO:0004767">
    <property type="term" value="F:sphingomyelin phosphodiesterase activity"/>
    <property type="evidence" value="ECO:0007669"/>
    <property type="project" value="UniProtKB-UniRule"/>
</dbReference>
<keyword evidence="6" id="KW-0732">Signal</keyword>
<dbReference type="SUPFAM" id="SSF56300">
    <property type="entry name" value="Metallo-dependent phosphatases"/>
    <property type="match status" value="1"/>
</dbReference>
<dbReference type="PANTHER" id="PTHR10340:SF27">
    <property type="entry name" value="ACL091CP"/>
    <property type="match status" value="1"/>
</dbReference>
<feature type="binding site" evidence="4">
    <location>
        <position position="299"/>
    </location>
    <ligand>
        <name>Zn(2+)</name>
        <dbReference type="ChEBI" id="CHEBI:29105"/>
        <label>2</label>
    </ligand>
</feature>
<dbReference type="CDD" id="cd00842">
    <property type="entry name" value="MPP_ASMase"/>
    <property type="match status" value="1"/>
</dbReference>
<evidence type="ECO:0000313" key="8">
    <source>
        <dbReference type="EMBL" id="KAG0254307.1"/>
    </source>
</evidence>
<proteinExistence type="inferred from homology"/>
<feature type="disulfide bond" evidence="5">
    <location>
        <begin position="597"/>
        <end position="610"/>
    </location>
</feature>
<feature type="binding site" evidence="4">
    <location>
        <position position="446"/>
    </location>
    <ligand>
        <name>Zn(2+)</name>
        <dbReference type="ChEBI" id="CHEBI:29105"/>
        <label>2</label>
    </ligand>
</feature>
<feature type="disulfide bond" evidence="5">
    <location>
        <begin position="206"/>
        <end position="230"/>
    </location>
</feature>
<gene>
    <name evidence="8" type="ORF">BG011_005822</name>
</gene>
<dbReference type="PANTHER" id="PTHR10340">
    <property type="entry name" value="SPHINGOMYELIN PHOSPHODIESTERASE"/>
    <property type="match status" value="1"/>
</dbReference>
<keyword evidence="9" id="KW-1185">Reference proteome</keyword>
<keyword evidence="1 3" id="KW-0378">Hydrolase</keyword>
<dbReference type="Pfam" id="PF00149">
    <property type="entry name" value="Metallophos"/>
    <property type="match status" value="1"/>
</dbReference>
<sequence length="682" mass="77663">MASTLFLTLVCVSWLFSTIWVNAVPFSPAQLSHTKRQVVNENEVYRAHLYLADKVFLDLEDLLDSPDLDSCQMCRQGMRIAQTFSRQAPEFVPGMLRELCAKYAFKRLDACAGLMERLGPQLVGIFSEMNVDGSDGYYTCAYSFPGSCPVPLHQPKPIQFPKPKPTDAVQPPPSGETIQVLHFSDWHLDPLYKPGTEAKCSHNICCRDYGIWNDPGLIKKPASKWGEGKCDTPIALGLSALEAIQKFVPNATFGLFTGDIASHDSWMITEKYIADLETTSYELFKKYLLDLKLYVAMGNHDSYPSDQAPGKMRPNSYITHKWLYDHVAGIWEKNNWITSVEAEHARSNNAMFMTRPMPGLKLITLNTDLYYVRNFFTMLDTDQDDPNGLFHDLILELQDSEDRNERVWIMGHMAPVTRTLPKASILFQRIVARYSPHVIAGIFTGHYHQDKFIVVHDPDAKEQTKESAINVVYQGPSVTPRDRSNPAIRWYDIDAKTFSVVNTHTAIADVIDQATYWEANDMEPEWFLEYSGRETYDDPDTPLGVNEPLSPGFWHHAVNRMRKHRHLFKTYLKYESKSSEEAKHCRKGSACEMEVLCQMEASTVIQHEICTLRASNLHGTKKKQTKYKKGFFGLTRAGKTIQVQDYSVQRGIIGDDNTELEDLEAVAPLLQKQRLGDFRDDL</sequence>
<comment type="caution">
    <text evidence="8">The sequence shown here is derived from an EMBL/GenBank/DDBJ whole genome shotgun (WGS) entry which is preliminary data.</text>
</comment>
<dbReference type="GO" id="GO:0016798">
    <property type="term" value="F:hydrolase activity, acting on glycosyl bonds"/>
    <property type="evidence" value="ECO:0007669"/>
    <property type="project" value="UniProtKB-KW"/>
</dbReference>
<dbReference type="OrthoDB" id="282973at2759"/>
<accession>A0A9P6PW76</accession>
<feature type="disulfide bond" evidence="5">
    <location>
        <begin position="71"/>
        <end position="148"/>
    </location>
</feature>